<keyword evidence="2" id="KW-0813">Transport</keyword>
<feature type="transmembrane region" description="Helical" evidence="8">
    <location>
        <begin position="388"/>
        <end position="408"/>
    </location>
</feature>
<evidence type="ECO:0000256" key="1">
    <source>
        <dbReference type="ARBA" id="ARBA00004651"/>
    </source>
</evidence>
<dbReference type="GO" id="GO:0005886">
    <property type="term" value="C:plasma membrane"/>
    <property type="evidence" value="ECO:0007669"/>
    <property type="project" value="UniProtKB-SubCell"/>
</dbReference>
<dbReference type="PANTHER" id="PTHR42718">
    <property type="entry name" value="MAJOR FACILITATOR SUPERFAMILY MULTIDRUG TRANSPORTER MFSC"/>
    <property type="match status" value="1"/>
</dbReference>
<evidence type="ECO:0000313" key="11">
    <source>
        <dbReference type="Proteomes" id="UP000295431"/>
    </source>
</evidence>
<protein>
    <submittedName>
        <fullName evidence="10">DHA2 family efflux MFS transporter permease subunit</fullName>
    </submittedName>
</protein>
<feature type="transmembrane region" description="Helical" evidence="8">
    <location>
        <begin position="357"/>
        <end position="376"/>
    </location>
</feature>
<dbReference type="PROSITE" id="PS00216">
    <property type="entry name" value="SUGAR_TRANSPORT_1"/>
    <property type="match status" value="1"/>
</dbReference>
<feature type="transmembrane region" description="Helical" evidence="8">
    <location>
        <begin position="224"/>
        <end position="244"/>
    </location>
</feature>
<comment type="subcellular location">
    <subcellularLocation>
        <location evidence="1">Cell membrane</location>
        <topology evidence="1">Multi-pass membrane protein</topology>
    </subcellularLocation>
</comment>
<feature type="transmembrane region" description="Helical" evidence="8">
    <location>
        <begin position="104"/>
        <end position="123"/>
    </location>
</feature>
<accession>A0A4V2XNA9</accession>
<gene>
    <name evidence="10" type="ORF">E1284_09040</name>
</gene>
<evidence type="ECO:0000256" key="7">
    <source>
        <dbReference type="SAM" id="MobiDB-lite"/>
    </source>
</evidence>
<organism evidence="10 11">
    <name type="scientific">Actinomadura bangladeshensis</name>
    <dbReference type="NCBI Taxonomy" id="453573"/>
    <lineage>
        <taxon>Bacteria</taxon>
        <taxon>Bacillati</taxon>
        <taxon>Actinomycetota</taxon>
        <taxon>Actinomycetes</taxon>
        <taxon>Streptosporangiales</taxon>
        <taxon>Thermomonosporaceae</taxon>
        <taxon>Actinomadura</taxon>
    </lineage>
</organism>
<comment type="caution">
    <text evidence="10">The sequence shown here is derived from an EMBL/GenBank/DDBJ whole genome shotgun (WGS) entry which is preliminary data.</text>
</comment>
<dbReference type="InterPro" id="IPR011701">
    <property type="entry name" value="MFS"/>
</dbReference>
<keyword evidence="11" id="KW-1185">Reference proteome</keyword>
<keyword evidence="6 8" id="KW-0472">Membrane</keyword>
<dbReference type="PANTHER" id="PTHR42718:SF42">
    <property type="entry name" value="EXPORT PROTEIN"/>
    <property type="match status" value="1"/>
</dbReference>
<keyword evidence="4 8" id="KW-0812">Transmembrane</keyword>
<feature type="transmembrane region" description="Helical" evidence="8">
    <location>
        <begin position="509"/>
        <end position="526"/>
    </location>
</feature>
<feature type="region of interest" description="Disordered" evidence="7">
    <location>
        <begin position="1"/>
        <end position="30"/>
    </location>
</feature>
<evidence type="ECO:0000256" key="2">
    <source>
        <dbReference type="ARBA" id="ARBA00022448"/>
    </source>
</evidence>
<dbReference type="GO" id="GO:0022857">
    <property type="term" value="F:transmembrane transporter activity"/>
    <property type="evidence" value="ECO:0007669"/>
    <property type="project" value="InterPro"/>
</dbReference>
<evidence type="ECO:0000256" key="5">
    <source>
        <dbReference type="ARBA" id="ARBA00022989"/>
    </source>
</evidence>
<dbReference type="InterPro" id="IPR005829">
    <property type="entry name" value="Sugar_transporter_CS"/>
</dbReference>
<dbReference type="PROSITE" id="PS50850">
    <property type="entry name" value="MFS"/>
    <property type="match status" value="1"/>
</dbReference>
<feature type="transmembrane region" description="Helical" evidence="8">
    <location>
        <begin position="292"/>
        <end position="317"/>
    </location>
</feature>
<dbReference type="Pfam" id="PF07690">
    <property type="entry name" value="MFS_1"/>
    <property type="match status" value="1"/>
</dbReference>
<dbReference type="Proteomes" id="UP000295431">
    <property type="component" value="Unassembled WGS sequence"/>
</dbReference>
<dbReference type="EMBL" id="SMJW01000032">
    <property type="protein sequence ID" value="TDC17496.1"/>
    <property type="molecule type" value="Genomic_DNA"/>
</dbReference>
<sequence>MTHSQGADILENGAADVPPRDGVRARPSRRGHGHPWLTLAAVALGVMMVGLDATVVSIANPAIARDLDASLSGLQWVTNAYLLALAVTLIPAGKIADRFGRKRTFLAGVVGFAVSSLLIGLSGGLGMVIFWRVVQGFAGALLQPASLAILRNTFPAERLNAAIGIWGGTLGVSIAGGPIVAGLLVENVNWESVFFLNGPLGLVALLVGLWVIRESRDERAAGSFDLPGVALLSGALFALVWGLIKAGEHGFGDAVPLVSFAVSAVLFAVFVWNEQRAESPLLPLGLFRSVSLSAATGLIVLGFFAMFGTIFFLTLYLQQVHGMSPVDAGVRLLPMTAVFIVASPIAGALTSRFGPRLPLVLGMAFTATAMFGLSRIGVDAAYVQLWPWFTLIGLAFGMVLVAGTEAIVGNAPAHLAGVAGGLQQTASQVGGVLGTSVLGVLLSTKVGDVLFGRLTDAGVPAPAAQQLEGAGGLVSQGVAPVPPGTPDRAADAITTGSHLAFMDGFQESLSVAAAVALAAVLAALLVRRGNTPVDGAAAV</sequence>
<feature type="transmembrane region" description="Helical" evidence="8">
    <location>
        <begin position="250"/>
        <end position="272"/>
    </location>
</feature>
<dbReference type="InterPro" id="IPR004638">
    <property type="entry name" value="EmrB-like"/>
</dbReference>
<dbReference type="Gene3D" id="1.20.1250.20">
    <property type="entry name" value="MFS general substrate transporter like domains"/>
    <property type="match status" value="1"/>
</dbReference>
<dbReference type="InterPro" id="IPR036259">
    <property type="entry name" value="MFS_trans_sf"/>
</dbReference>
<proteinExistence type="predicted"/>
<feature type="transmembrane region" description="Helical" evidence="8">
    <location>
        <begin position="329"/>
        <end position="350"/>
    </location>
</feature>
<evidence type="ECO:0000313" key="10">
    <source>
        <dbReference type="EMBL" id="TDC17496.1"/>
    </source>
</evidence>
<evidence type="ECO:0000256" key="6">
    <source>
        <dbReference type="ARBA" id="ARBA00023136"/>
    </source>
</evidence>
<dbReference type="AlphaFoldDB" id="A0A4V2XNA9"/>
<name>A0A4V2XNA9_9ACTN</name>
<keyword evidence="5 8" id="KW-1133">Transmembrane helix</keyword>
<dbReference type="SUPFAM" id="SSF103473">
    <property type="entry name" value="MFS general substrate transporter"/>
    <property type="match status" value="1"/>
</dbReference>
<dbReference type="CDD" id="cd17321">
    <property type="entry name" value="MFS_MMR_MDR_like"/>
    <property type="match status" value="1"/>
</dbReference>
<dbReference type="InterPro" id="IPR020846">
    <property type="entry name" value="MFS_dom"/>
</dbReference>
<feature type="domain" description="Major facilitator superfamily (MFS) profile" evidence="9">
    <location>
        <begin position="38"/>
        <end position="531"/>
    </location>
</feature>
<dbReference type="Gene3D" id="1.20.1720.10">
    <property type="entry name" value="Multidrug resistance protein D"/>
    <property type="match status" value="1"/>
</dbReference>
<dbReference type="OrthoDB" id="7375466at2"/>
<dbReference type="NCBIfam" id="TIGR00711">
    <property type="entry name" value="efflux_EmrB"/>
    <property type="match status" value="1"/>
</dbReference>
<evidence type="ECO:0000256" key="3">
    <source>
        <dbReference type="ARBA" id="ARBA00022475"/>
    </source>
</evidence>
<feature type="transmembrane region" description="Helical" evidence="8">
    <location>
        <begin position="193"/>
        <end position="212"/>
    </location>
</feature>
<feature type="transmembrane region" description="Helical" evidence="8">
    <location>
        <begin position="36"/>
        <end position="59"/>
    </location>
</feature>
<evidence type="ECO:0000259" key="9">
    <source>
        <dbReference type="PROSITE" id="PS50850"/>
    </source>
</evidence>
<feature type="transmembrane region" description="Helical" evidence="8">
    <location>
        <begin position="71"/>
        <end position="92"/>
    </location>
</feature>
<evidence type="ECO:0000256" key="8">
    <source>
        <dbReference type="SAM" id="Phobius"/>
    </source>
</evidence>
<keyword evidence="3" id="KW-1003">Cell membrane</keyword>
<feature type="transmembrane region" description="Helical" evidence="8">
    <location>
        <begin position="162"/>
        <end position="181"/>
    </location>
</feature>
<evidence type="ECO:0000256" key="4">
    <source>
        <dbReference type="ARBA" id="ARBA00022692"/>
    </source>
</evidence>
<reference evidence="10 11" key="1">
    <citation type="submission" date="2019-03" db="EMBL/GenBank/DDBJ databases">
        <title>Draft genome sequences of novel Actinobacteria.</title>
        <authorList>
            <person name="Sahin N."/>
            <person name="Ay H."/>
            <person name="Saygin H."/>
        </authorList>
    </citation>
    <scope>NUCLEOTIDE SEQUENCE [LARGE SCALE GENOMIC DNA]</scope>
    <source>
        <strain evidence="10 11">DSM 45347</strain>
    </source>
</reference>